<sequence length="115" mass="12986">MKLWGIKNCDSVKKALKQLAELGQPVTFVCLRSESISKDLLALAIEQLGIEKIINKRSTTWKQRTDEQRLRLLAADLDEILAEPTIIKRPLISYQDQFYIGVTDALANQLTSTQA</sequence>
<organism evidence="3 4">
    <name type="scientific">Umboniibacter marinipuniceus</name>
    <dbReference type="NCBI Taxonomy" id="569599"/>
    <lineage>
        <taxon>Bacteria</taxon>
        <taxon>Pseudomonadati</taxon>
        <taxon>Pseudomonadota</taxon>
        <taxon>Gammaproteobacteria</taxon>
        <taxon>Cellvibrionales</taxon>
        <taxon>Cellvibrionaceae</taxon>
        <taxon>Umboniibacter</taxon>
    </lineage>
</organism>
<name>A0A3M0AJM0_9GAMM</name>
<dbReference type="Proteomes" id="UP000267187">
    <property type="component" value="Unassembled WGS sequence"/>
</dbReference>
<accession>A0A3M0AJM0</accession>
<dbReference type="PANTHER" id="PTHR30041">
    <property type="entry name" value="ARSENATE REDUCTASE"/>
    <property type="match status" value="1"/>
</dbReference>
<dbReference type="AlphaFoldDB" id="A0A3M0AJM0"/>
<gene>
    <name evidence="3" type="ORF">DFR27_1668</name>
</gene>
<dbReference type="Pfam" id="PF03960">
    <property type="entry name" value="ArsC"/>
    <property type="match status" value="1"/>
</dbReference>
<evidence type="ECO:0000313" key="4">
    <source>
        <dbReference type="Proteomes" id="UP000267187"/>
    </source>
</evidence>
<proteinExistence type="inferred from homology"/>
<dbReference type="RefSeq" id="WP_121876998.1">
    <property type="nucleotide sequence ID" value="NZ_REFJ01000004.1"/>
</dbReference>
<dbReference type="EMBL" id="REFJ01000004">
    <property type="protein sequence ID" value="RMA79232.1"/>
    <property type="molecule type" value="Genomic_DNA"/>
</dbReference>
<dbReference type="InterPro" id="IPR036249">
    <property type="entry name" value="Thioredoxin-like_sf"/>
</dbReference>
<comment type="caution">
    <text evidence="3">The sequence shown here is derived from an EMBL/GenBank/DDBJ whole genome shotgun (WGS) entry which is preliminary data.</text>
</comment>
<reference evidence="3 4" key="1">
    <citation type="submission" date="2018-10" db="EMBL/GenBank/DDBJ databases">
        <title>Genomic Encyclopedia of Type Strains, Phase IV (KMG-IV): sequencing the most valuable type-strain genomes for metagenomic binning, comparative biology and taxonomic classification.</title>
        <authorList>
            <person name="Goeker M."/>
        </authorList>
    </citation>
    <scope>NUCLEOTIDE SEQUENCE [LARGE SCALE GENOMIC DNA]</scope>
    <source>
        <strain evidence="3 4">DSM 25080</strain>
    </source>
</reference>
<comment type="similarity">
    <text evidence="1 2">Belongs to the ArsC family.</text>
</comment>
<evidence type="ECO:0000256" key="1">
    <source>
        <dbReference type="ARBA" id="ARBA00007198"/>
    </source>
</evidence>
<dbReference type="SUPFAM" id="SSF52833">
    <property type="entry name" value="Thioredoxin-like"/>
    <property type="match status" value="1"/>
</dbReference>
<evidence type="ECO:0000313" key="3">
    <source>
        <dbReference type="EMBL" id="RMA79232.1"/>
    </source>
</evidence>
<dbReference type="InterPro" id="IPR006660">
    <property type="entry name" value="Arsenate_reductase-like"/>
</dbReference>
<dbReference type="OrthoDB" id="9803749at2"/>
<keyword evidence="4" id="KW-1185">Reference proteome</keyword>
<evidence type="ECO:0000256" key="2">
    <source>
        <dbReference type="PROSITE-ProRule" id="PRU01282"/>
    </source>
</evidence>
<dbReference type="Gene3D" id="3.40.30.10">
    <property type="entry name" value="Glutaredoxin"/>
    <property type="match status" value="1"/>
</dbReference>
<dbReference type="PANTHER" id="PTHR30041:SF8">
    <property type="entry name" value="PROTEIN YFFB"/>
    <property type="match status" value="1"/>
</dbReference>
<protein>
    <submittedName>
        <fullName evidence="3">Arsenate reductase</fullName>
    </submittedName>
</protein>
<dbReference type="PROSITE" id="PS51353">
    <property type="entry name" value="ARSC"/>
    <property type="match status" value="1"/>
</dbReference>